<feature type="signal peptide" evidence="1">
    <location>
        <begin position="1"/>
        <end position="23"/>
    </location>
</feature>
<evidence type="ECO:0000313" key="3">
    <source>
        <dbReference type="EMBL" id="MDE8697153.1"/>
    </source>
</evidence>
<evidence type="ECO:0000313" key="4">
    <source>
        <dbReference type="Proteomes" id="UP001221924"/>
    </source>
</evidence>
<accession>A0AAW6MAG7</accession>
<feature type="chain" id="PRO_5043756374" evidence="1">
    <location>
        <begin position="24"/>
        <end position="516"/>
    </location>
</feature>
<dbReference type="InterPro" id="IPR020864">
    <property type="entry name" value="MACPF"/>
</dbReference>
<dbReference type="EMBL" id="JARFID010000037">
    <property type="protein sequence ID" value="MDE8697153.1"/>
    <property type="molecule type" value="Genomic_DNA"/>
</dbReference>
<evidence type="ECO:0000256" key="1">
    <source>
        <dbReference type="SAM" id="SignalP"/>
    </source>
</evidence>
<dbReference type="PROSITE" id="PS51412">
    <property type="entry name" value="MACPF_2"/>
    <property type="match status" value="1"/>
</dbReference>
<keyword evidence="1" id="KW-0732">Signal</keyword>
<dbReference type="RefSeq" id="WP_149924580.1">
    <property type="nucleotide sequence ID" value="NZ_CAXKYC010000042.1"/>
</dbReference>
<protein>
    <submittedName>
        <fullName evidence="3">MAC/perforin domain-containing protein</fullName>
    </submittedName>
</protein>
<organism evidence="3 4">
    <name type="scientific">Bacteroides cellulosilyticus</name>
    <dbReference type="NCBI Taxonomy" id="246787"/>
    <lineage>
        <taxon>Bacteria</taxon>
        <taxon>Pseudomonadati</taxon>
        <taxon>Bacteroidota</taxon>
        <taxon>Bacteroidia</taxon>
        <taxon>Bacteroidales</taxon>
        <taxon>Bacteroidaceae</taxon>
        <taxon>Bacteroides</taxon>
    </lineage>
</organism>
<dbReference type="Proteomes" id="UP001221924">
    <property type="component" value="Unassembled WGS sequence"/>
</dbReference>
<proteinExistence type="predicted"/>
<evidence type="ECO:0000259" key="2">
    <source>
        <dbReference type="PROSITE" id="PS51412"/>
    </source>
</evidence>
<gene>
    <name evidence="3" type="ORF">PZH42_23900</name>
</gene>
<feature type="domain" description="MACPF" evidence="2">
    <location>
        <begin position="30"/>
        <end position="355"/>
    </location>
</feature>
<name>A0AAW6MAG7_9BACE</name>
<dbReference type="Pfam" id="PF01823">
    <property type="entry name" value="MACPF"/>
    <property type="match status" value="1"/>
</dbReference>
<comment type="caution">
    <text evidence="3">The sequence shown here is derived from an EMBL/GenBank/DDBJ whole genome shotgun (WGS) entry which is preliminary data.</text>
</comment>
<sequence length="516" mass="58754">MKKVHFLYLVSLLLLFWSCNNEMMDLDVPINTDALTRIAGDGENDLLGHGYDATSSAFKGSKYGKASIIDLERFLSGKGRDPITGAEVTMYPGNIEKSLLPSGGETYIEWGANLEEYSKGQHSRYNANTEINALGVKLYSADLKAFYNDSSRFSNSYCFYRVNVQKTTRKLKLSQIYPAYLKYFLTDDFLHDLKYYTGDDIVAKYGTHVLTDILLGGVCSAMFNAKMTTAANESSFKNEADLFIRQVSVGTGSSEAQKRFSSFKDVSISIVSYGGKDAIDQSNISFDPSKGELGDFTLNFNNWLNSIDQTTEQVIGIGDNTTKIYFISDLVDDASKKKEIEDAIVRYCEKQQINMSLMQTLDYEKAILHFTHTDNKKYTPAMMYIPAESYFPETVVLNYYPMESSAPLEMKESDMWKFRWTFYPYGEYYRIGIRGANFVDYAFTVRSLSTLLPRFNEKAFDQLWAVEAVSIQNNKYMLRHVNSGQYLSHDDLLLHPKNPNDQSLWFDITIVPQIKI</sequence>
<reference evidence="3" key="1">
    <citation type="submission" date="2023-03" db="EMBL/GenBank/DDBJ databases">
        <title>DFI Biobank Strains.</title>
        <authorList>
            <person name="Mostad J."/>
            <person name="Paddock L."/>
            <person name="Medina S."/>
            <person name="Waligurski E."/>
            <person name="Barat B."/>
            <person name="Smith R."/>
            <person name="Burgo V."/>
            <person name="Metcalfe C."/>
            <person name="Woodson C."/>
            <person name="Sundararajan A."/>
            <person name="Ramaswamy R."/>
            <person name="Lin H."/>
            <person name="Pamer E.G."/>
        </authorList>
    </citation>
    <scope>NUCLEOTIDE SEQUENCE</scope>
    <source>
        <strain evidence="3">DFI.9.5</strain>
    </source>
</reference>
<dbReference type="AlphaFoldDB" id="A0AAW6MAG7"/>